<comment type="subcellular location">
    <subcellularLocation>
        <location evidence="3">Cytoplasm</location>
    </subcellularLocation>
    <text evidence="3">The tmRNA-SmpB complex associates with stalled 70S ribosomes.</text>
</comment>
<proteinExistence type="inferred from homology"/>
<dbReference type="GO" id="GO:0003723">
    <property type="term" value="F:RNA binding"/>
    <property type="evidence" value="ECO:0007669"/>
    <property type="project" value="UniProtKB-UniRule"/>
</dbReference>
<evidence type="ECO:0000256" key="3">
    <source>
        <dbReference type="HAMAP-Rule" id="MF_00023"/>
    </source>
</evidence>
<dbReference type="AlphaFoldDB" id="A0A1G2BWG7"/>
<dbReference type="NCBIfam" id="NF003843">
    <property type="entry name" value="PRK05422.1"/>
    <property type="match status" value="1"/>
</dbReference>
<dbReference type="GO" id="GO:0070929">
    <property type="term" value="P:trans-translation"/>
    <property type="evidence" value="ECO:0007669"/>
    <property type="project" value="UniProtKB-UniRule"/>
</dbReference>
<dbReference type="InterPro" id="IPR020081">
    <property type="entry name" value="SsrA-bd_prot_CS"/>
</dbReference>
<dbReference type="SUPFAM" id="SSF74982">
    <property type="entry name" value="Small protein B (SmpB)"/>
    <property type="match status" value="1"/>
</dbReference>
<evidence type="ECO:0000313" key="5">
    <source>
        <dbReference type="Proteomes" id="UP000177626"/>
    </source>
</evidence>
<dbReference type="GO" id="GO:0005829">
    <property type="term" value="C:cytosol"/>
    <property type="evidence" value="ECO:0007669"/>
    <property type="project" value="TreeGrafter"/>
</dbReference>
<evidence type="ECO:0000256" key="1">
    <source>
        <dbReference type="ARBA" id="ARBA00022490"/>
    </source>
</evidence>
<keyword evidence="1 3" id="KW-0963">Cytoplasm</keyword>
<keyword evidence="2 3" id="KW-0694">RNA-binding</keyword>
<dbReference type="HAMAP" id="MF_00023">
    <property type="entry name" value="SmpB"/>
    <property type="match status" value="1"/>
</dbReference>
<dbReference type="PROSITE" id="PS01317">
    <property type="entry name" value="SSRP"/>
    <property type="match status" value="1"/>
</dbReference>
<evidence type="ECO:0000256" key="2">
    <source>
        <dbReference type="ARBA" id="ARBA00022884"/>
    </source>
</evidence>
<protein>
    <recommendedName>
        <fullName evidence="3">SsrA-binding protein</fullName>
    </recommendedName>
    <alternativeName>
        <fullName evidence="3">Small protein B</fullName>
    </alternativeName>
</protein>
<evidence type="ECO:0000313" key="4">
    <source>
        <dbReference type="EMBL" id="OGY93482.1"/>
    </source>
</evidence>
<dbReference type="PANTHER" id="PTHR30308">
    <property type="entry name" value="TMRNA-BINDING COMPONENT OF TRANS-TRANSLATION TAGGING COMPLEX"/>
    <property type="match status" value="1"/>
</dbReference>
<comment type="caution">
    <text evidence="4">The sequence shown here is derived from an EMBL/GenBank/DDBJ whole genome shotgun (WGS) entry which is preliminary data.</text>
</comment>
<name>A0A1G2BWG7_9BACT</name>
<dbReference type="InterPro" id="IPR023620">
    <property type="entry name" value="SmpB"/>
</dbReference>
<comment type="similarity">
    <text evidence="3">Belongs to the SmpB family.</text>
</comment>
<dbReference type="NCBIfam" id="TIGR00086">
    <property type="entry name" value="smpB"/>
    <property type="match status" value="1"/>
</dbReference>
<dbReference type="PANTHER" id="PTHR30308:SF2">
    <property type="entry name" value="SSRA-BINDING PROTEIN"/>
    <property type="match status" value="1"/>
</dbReference>
<dbReference type="GO" id="GO:0070930">
    <property type="term" value="P:trans-translation-dependent protein tagging"/>
    <property type="evidence" value="ECO:0007669"/>
    <property type="project" value="TreeGrafter"/>
</dbReference>
<dbReference type="Gene3D" id="2.40.280.10">
    <property type="match status" value="1"/>
</dbReference>
<organism evidence="4 5">
    <name type="scientific">Candidatus Komeilibacteria bacterium RIFOXYC1_FULL_37_11</name>
    <dbReference type="NCBI Taxonomy" id="1798555"/>
    <lineage>
        <taxon>Bacteria</taxon>
        <taxon>Candidatus Komeiliibacteriota</taxon>
    </lineage>
</organism>
<dbReference type="Proteomes" id="UP000177626">
    <property type="component" value="Unassembled WGS sequence"/>
</dbReference>
<dbReference type="Pfam" id="PF01668">
    <property type="entry name" value="SmpB"/>
    <property type="match status" value="1"/>
</dbReference>
<dbReference type="EMBL" id="MHKQ01000021">
    <property type="protein sequence ID" value="OGY93482.1"/>
    <property type="molecule type" value="Genomic_DNA"/>
</dbReference>
<reference evidence="4 5" key="1">
    <citation type="journal article" date="2016" name="Nat. Commun.">
        <title>Thousands of microbial genomes shed light on interconnected biogeochemical processes in an aquifer system.</title>
        <authorList>
            <person name="Anantharaman K."/>
            <person name="Brown C.T."/>
            <person name="Hug L.A."/>
            <person name="Sharon I."/>
            <person name="Castelle C.J."/>
            <person name="Probst A.J."/>
            <person name="Thomas B.C."/>
            <person name="Singh A."/>
            <person name="Wilkins M.J."/>
            <person name="Karaoz U."/>
            <person name="Brodie E.L."/>
            <person name="Williams K.H."/>
            <person name="Hubbard S.S."/>
            <person name="Banfield J.F."/>
        </authorList>
    </citation>
    <scope>NUCLEOTIDE SEQUENCE [LARGE SCALE GENOMIC DNA]</scope>
</reference>
<accession>A0A1G2BWG7</accession>
<dbReference type="CDD" id="cd09294">
    <property type="entry name" value="SmpB"/>
    <property type="match status" value="1"/>
</dbReference>
<gene>
    <name evidence="3" type="primary">smpB</name>
    <name evidence="4" type="ORF">A2406_01115</name>
</gene>
<comment type="function">
    <text evidence="3">Required for rescue of stalled ribosomes mediated by trans-translation. Binds to transfer-messenger RNA (tmRNA), required for stable association of tmRNA with ribosomes. tmRNA and SmpB together mimic tRNA shape, replacing the anticodon stem-loop with SmpB. tmRNA is encoded by the ssrA gene; the 2 termini fold to resemble tRNA(Ala) and it encodes a 'tag peptide', a short internal open reading frame. During trans-translation Ala-aminoacylated tmRNA acts like a tRNA, entering the A-site of stalled ribosomes, displacing the stalled mRNA. The ribosome then switches to translate the ORF on the tmRNA; the nascent peptide is terminated with the 'tag peptide' encoded by the tmRNA and targeted for degradation. The ribosome is freed to recommence translation, which seems to be the essential function of trans-translation.</text>
</comment>
<dbReference type="InterPro" id="IPR000037">
    <property type="entry name" value="SsrA-bd_prot"/>
</dbReference>
<sequence>MPVIAKNNQINHNFKILEEFEAGLALTGAEVKSIKTKHISLKGAFISVKNGQAYIKKLHIPIYAKASKQSTQNYNTDSDRRLLLTKKEITYLSNKTDEKGLTIIPISVYTTRRLIKVKIALVKGKKKFDKREDIKTRDINRDILRKLKSF</sequence>